<sequence>YSYDSAPVLDCPNIGSGCDYPKLYDSDCGSLICGIQHQFLLLKYMNHYSSFAMLEYCKYRFRKPRNLLEFWNIGSDSKNLGTGKISLRSLTFSEYRFGL</sequence>
<keyword evidence="1" id="KW-1185">Reference proteome</keyword>
<reference evidence="2" key="1">
    <citation type="submission" date="2022-11" db="UniProtKB">
        <authorList>
            <consortium name="WormBaseParasite"/>
        </authorList>
    </citation>
    <scope>IDENTIFICATION</scope>
</reference>
<proteinExistence type="predicted"/>
<evidence type="ECO:0000313" key="1">
    <source>
        <dbReference type="Proteomes" id="UP000887565"/>
    </source>
</evidence>
<protein>
    <submittedName>
        <fullName evidence="2">Uncharacterized protein</fullName>
    </submittedName>
</protein>
<organism evidence="1 2">
    <name type="scientific">Romanomermis culicivorax</name>
    <name type="common">Nematode worm</name>
    <dbReference type="NCBI Taxonomy" id="13658"/>
    <lineage>
        <taxon>Eukaryota</taxon>
        <taxon>Metazoa</taxon>
        <taxon>Ecdysozoa</taxon>
        <taxon>Nematoda</taxon>
        <taxon>Enoplea</taxon>
        <taxon>Dorylaimia</taxon>
        <taxon>Mermithida</taxon>
        <taxon>Mermithoidea</taxon>
        <taxon>Mermithidae</taxon>
        <taxon>Romanomermis</taxon>
    </lineage>
</organism>
<dbReference type="WBParaSite" id="nRc.2.0.1.t08899-RA">
    <property type="protein sequence ID" value="nRc.2.0.1.t08899-RA"/>
    <property type="gene ID" value="nRc.2.0.1.g08899"/>
</dbReference>
<dbReference type="Proteomes" id="UP000887565">
    <property type="component" value="Unplaced"/>
</dbReference>
<name>A0A915I6A3_ROMCU</name>
<accession>A0A915I6A3</accession>
<dbReference type="AlphaFoldDB" id="A0A915I6A3"/>
<evidence type="ECO:0000313" key="2">
    <source>
        <dbReference type="WBParaSite" id="nRc.2.0.1.t08899-RA"/>
    </source>
</evidence>